<evidence type="ECO:0000313" key="3">
    <source>
        <dbReference type="WBParaSite" id="PSAMB.scaffold19157size843.g37801.t1"/>
    </source>
</evidence>
<protein>
    <submittedName>
        <fullName evidence="3">Uncharacterized protein</fullName>
    </submittedName>
</protein>
<accession>A0A914VHU8</accession>
<organism evidence="2 3">
    <name type="scientific">Plectus sambesii</name>
    <dbReference type="NCBI Taxonomy" id="2011161"/>
    <lineage>
        <taxon>Eukaryota</taxon>
        <taxon>Metazoa</taxon>
        <taxon>Ecdysozoa</taxon>
        <taxon>Nematoda</taxon>
        <taxon>Chromadorea</taxon>
        <taxon>Plectida</taxon>
        <taxon>Plectina</taxon>
        <taxon>Plectoidea</taxon>
        <taxon>Plectidae</taxon>
        <taxon>Plectus</taxon>
    </lineage>
</organism>
<dbReference type="AlphaFoldDB" id="A0A914VHU8"/>
<keyword evidence="2" id="KW-1185">Reference proteome</keyword>
<proteinExistence type="predicted"/>
<evidence type="ECO:0000256" key="1">
    <source>
        <dbReference type="SAM" id="MobiDB-lite"/>
    </source>
</evidence>
<reference evidence="3" key="1">
    <citation type="submission" date="2022-11" db="UniProtKB">
        <authorList>
            <consortium name="WormBaseParasite"/>
        </authorList>
    </citation>
    <scope>IDENTIFICATION</scope>
</reference>
<name>A0A914VHU8_9BILA</name>
<evidence type="ECO:0000313" key="2">
    <source>
        <dbReference type="Proteomes" id="UP000887566"/>
    </source>
</evidence>
<dbReference type="WBParaSite" id="PSAMB.scaffold19157size843.g37801.t1">
    <property type="protein sequence ID" value="PSAMB.scaffold19157size843.g37801.t1"/>
    <property type="gene ID" value="PSAMB.scaffold19157size843.g37801"/>
</dbReference>
<sequence>PSQQEKLRKWTLRRQDALSIEIVLNEAIDNGTHAPDCWKHVIRCTEYIWELEHYLFGSCGDQMNVKKMSMSKGSKKGKGSEAKERRNSDSDDQPTVRLAHLTPMVGPAQQSVEDVLGNETADVLTAETAARVLCLLIAKTD</sequence>
<feature type="region of interest" description="Disordered" evidence="1">
    <location>
        <begin position="69"/>
        <end position="96"/>
    </location>
</feature>
<dbReference type="Proteomes" id="UP000887566">
    <property type="component" value="Unplaced"/>
</dbReference>
<feature type="compositionally biased region" description="Basic and acidic residues" evidence="1">
    <location>
        <begin position="78"/>
        <end position="89"/>
    </location>
</feature>